<dbReference type="EMBL" id="PKMF04000024">
    <property type="protein sequence ID" value="KAK7857785.1"/>
    <property type="molecule type" value="Genomic_DNA"/>
</dbReference>
<evidence type="ECO:0000313" key="3">
    <source>
        <dbReference type="Proteomes" id="UP000237347"/>
    </source>
</evidence>
<dbReference type="Proteomes" id="UP000237347">
    <property type="component" value="Unassembled WGS sequence"/>
</dbReference>
<evidence type="ECO:0000313" key="2">
    <source>
        <dbReference type="EMBL" id="KAK7857785.1"/>
    </source>
</evidence>
<sequence>MVSPTPSSSRIAKHSVSSQRNNFRRACKKRVDAASQPLVTREQGEKGHRPQSDRSPYILPNSFLHW</sequence>
<dbReference type="AlphaFoldDB" id="A0AAW0M292"/>
<gene>
    <name evidence="2" type="ORF">CFP56_015913</name>
</gene>
<organism evidence="2 3">
    <name type="scientific">Quercus suber</name>
    <name type="common">Cork oak</name>
    <dbReference type="NCBI Taxonomy" id="58331"/>
    <lineage>
        <taxon>Eukaryota</taxon>
        <taxon>Viridiplantae</taxon>
        <taxon>Streptophyta</taxon>
        <taxon>Embryophyta</taxon>
        <taxon>Tracheophyta</taxon>
        <taxon>Spermatophyta</taxon>
        <taxon>Magnoliopsida</taxon>
        <taxon>eudicotyledons</taxon>
        <taxon>Gunneridae</taxon>
        <taxon>Pentapetalae</taxon>
        <taxon>rosids</taxon>
        <taxon>fabids</taxon>
        <taxon>Fagales</taxon>
        <taxon>Fagaceae</taxon>
        <taxon>Quercus</taxon>
    </lineage>
</organism>
<feature type="compositionally biased region" description="Basic and acidic residues" evidence="1">
    <location>
        <begin position="42"/>
        <end position="52"/>
    </location>
</feature>
<evidence type="ECO:0000256" key="1">
    <source>
        <dbReference type="SAM" id="MobiDB-lite"/>
    </source>
</evidence>
<keyword evidence="3" id="KW-1185">Reference proteome</keyword>
<proteinExistence type="predicted"/>
<reference evidence="2 3" key="1">
    <citation type="journal article" date="2018" name="Sci. Data">
        <title>The draft genome sequence of cork oak.</title>
        <authorList>
            <person name="Ramos A.M."/>
            <person name="Usie A."/>
            <person name="Barbosa P."/>
            <person name="Barros P.M."/>
            <person name="Capote T."/>
            <person name="Chaves I."/>
            <person name="Simoes F."/>
            <person name="Abreu I."/>
            <person name="Carrasquinho I."/>
            <person name="Faro C."/>
            <person name="Guimaraes J.B."/>
            <person name="Mendonca D."/>
            <person name="Nobrega F."/>
            <person name="Rodrigues L."/>
            <person name="Saibo N.J.M."/>
            <person name="Varela M.C."/>
            <person name="Egas C."/>
            <person name="Matos J."/>
            <person name="Miguel C.M."/>
            <person name="Oliveira M.M."/>
            <person name="Ricardo C.P."/>
            <person name="Goncalves S."/>
        </authorList>
    </citation>
    <scope>NUCLEOTIDE SEQUENCE [LARGE SCALE GENOMIC DNA]</scope>
    <source>
        <strain evidence="3">cv. HL8</strain>
    </source>
</reference>
<protein>
    <submittedName>
        <fullName evidence="2">Uncharacterized protein</fullName>
    </submittedName>
</protein>
<accession>A0AAW0M292</accession>
<comment type="caution">
    <text evidence="2">The sequence shown here is derived from an EMBL/GenBank/DDBJ whole genome shotgun (WGS) entry which is preliminary data.</text>
</comment>
<feature type="region of interest" description="Disordered" evidence="1">
    <location>
        <begin position="1"/>
        <end position="66"/>
    </location>
</feature>
<feature type="compositionally biased region" description="Polar residues" evidence="1">
    <location>
        <begin position="1"/>
        <end position="21"/>
    </location>
</feature>
<name>A0AAW0M292_QUESU</name>